<dbReference type="PROSITE" id="PS50883">
    <property type="entry name" value="EAL"/>
    <property type="match status" value="1"/>
</dbReference>
<feature type="domain" description="PAS" evidence="2">
    <location>
        <begin position="209"/>
        <end position="280"/>
    </location>
</feature>
<dbReference type="InterPro" id="IPR013767">
    <property type="entry name" value="PAS_fold"/>
</dbReference>
<dbReference type="Pfam" id="PF00989">
    <property type="entry name" value="PAS"/>
    <property type="match status" value="1"/>
</dbReference>
<feature type="domain" description="EAL" evidence="3">
    <location>
        <begin position="513"/>
        <end position="765"/>
    </location>
</feature>
<protein>
    <submittedName>
        <fullName evidence="5">EAL domain-containing protein</fullName>
    </submittedName>
</protein>
<dbReference type="GO" id="GO:0006355">
    <property type="term" value="P:regulation of DNA-templated transcription"/>
    <property type="evidence" value="ECO:0007669"/>
    <property type="project" value="InterPro"/>
</dbReference>
<dbReference type="InterPro" id="IPR000014">
    <property type="entry name" value="PAS"/>
</dbReference>
<evidence type="ECO:0000313" key="5">
    <source>
        <dbReference type="EMBL" id="QKS71631.1"/>
    </source>
</evidence>
<dbReference type="NCBIfam" id="TIGR00254">
    <property type="entry name" value="GGDEF"/>
    <property type="match status" value="1"/>
</dbReference>
<dbReference type="InterPro" id="IPR043128">
    <property type="entry name" value="Rev_trsase/Diguanyl_cyclase"/>
</dbReference>
<evidence type="ECO:0000259" key="4">
    <source>
        <dbReference type="PROSITE" id="PS50887"/>
    </source>
</evidence>
<dbReference type="RefSeq" id="WP_176009664.1">
    <property type="nucleotide sequence ID" value="NZ_CP041372.2"/>
</dbReference>
<dbReference type="InterPro" id="IPR035965">
    <property type="entry name" value="PAS-like_dom_sf"/>
</dbReference>
<feature type="transmembrane region" description="Helical" evidence="1">
    <location>
        <begin position="107"/>
        <end position="126"/>
    </location>
</feature>
<dbReference type="KEGG" id="psua:FLK61_33640"/>
<dbReference type="SMART" id="SM00267">
    <property type="entry name" value="GGDEF"/>
    <property type="match status" value="1"/>
</dbReference>
<keyword evidence="6" id="KW-1185">Reference proteome</keyword>
<dbReference type="PROSITE" id="PS50112">
    <property type="entry name" value="PAS"/>
    <property type="match status" value="1"/>
</dbReference>
<dbReference type="PROSITE" id="PS50887">
    <property type="entry name" value="GGDEF"/>
    <property type="match status" value="1"/>
</dbReference>
<dbReference type="PANTHER" id="PTHR44757">
    <property type="entry name" value="DIGUANYLATE CYCLASE DGCP"/>
    <property type="match status" value="1"/>
</dbReference>
<keyword evidence="1" id="KW-0472">Membrane</keyword>
<evidence type="ECO:0000259" key="2">
    <source>
        <dbReference type="PROSITE" id="PS50112"/>
    </source>
</evidence>
<dbReference type="Proteomes" id="UP000318138">
    <property type="component" value="Chromosome"/>
</dbReference>
<proteinExistence type="predicted"/>
<dbReference type="Pfam" id="PF00990">
    <property type="entry name" value="GGDEF"/>
    <property type="match status" value="1"/>
</dbReference>
<dbReference type="InterPro" id="IPR029787">
    <property type="entry name" value="Nucleotide_cyclase"/>
</dbReference>
<dbReference type="CDD" id="cd01949">
    <property type="entry name" value="GGDEF"/>
    <property type="match status" value="1"/>
</dbReference>
<keyword evidence="1" id="KW-0812">Transmembrane</keyword>
<feature type="transmembrane region" description="Helical" evidence="1">
    <location>
        <begin position="35"/>
        <end position="53"/>
    </location>
</feature>
<accession>A0A859FF77</accession>
<gene>
    <name evidence="5" type="ORF">FLK61_33640</name>
</gene>
<feature type="transmembrane region" description="Helical" evidence="1">
    <location>
        <begin position="146"/>
        <end position="162"/>
    </location>
</feature>
<dbReference type="Pfam" id="PF20969">
    <property type="entry name" value="MASE11"/>
    <property type="match status" value="1"/>
</dbReference>
<evidence type="ECO:0000256" key="1">
    <source>
        <dbReference type="SAM" id="Phobius"/>
    </source>
</evidence>
<feature type="transmembrane region" description="Helical" evidence="1">
    <location>
        <begin position="60"/>
        <end position="78"/>
    </location>
</feature>
<feature type="domain" description="GGDEF" evidence="4">
    <location>
        <begin position="366"/>
        <end position="504"/>
    </location>
</feature>
<dbReference type="SUPFAM" id="SSF55785">
    <property type="entry name" value="PYP-like sensor domain (PAS domain)"/>
    <property type="match status" value="1"/>
</dbReference>
<dbReference type="EMBL" id="CP041372">
    <property type="protein sequence ID" value="QKS71631.1"/>
    <property type="molecule type" value="Genomic_DNA"/>
</dbReference>
<dbReference type="Gene3D" id="3.30.450.20">
    <property type="entry name" value="PAS domain"/>
    <property type="match status" value="1"/>
</dbReference>
<name>A0A859FF77_9BACI</name>
<dbReference type="InterPro" id="IPR001633">
    <property type="entry name" value="EAL_dom"/>
</dbReference>
<dbReference type="SMART" id="SM00091">
    <property type="entry name" value="PAS"/>
    <property type="match status" value="1"/>
</dbReference>
<dbReference type="PANTHER" id="PTHR44757:SF2">
    <property type="entry name" value="BIOFILM ARCHITECTURE MAINTENANCE PROTEIN MBAA"/>
    <property type="match status" value="1"/>
</dbReference>
<dbReference type="InterPro" id="IPR000160">
    <property type="entry name" value="GGDEF_dom"/>
</dbReference>
<reference evidence="6" key="1">
    <citation type="submission" date="2019-07" db="EMBL/GenBank/DDBJ databases">
        <title>Bacillus alkalisoli sp. nov. isolated from saline soil.</title>
        <authorList>
            <person name="Sun J.-Q."/>
            <person name="Xu L."/>
        </authorList>
    </citation>
    <scope>NUCLEOTIDE SEQUENCE [LARGE SCALE GENOMIC DNA]</scope>
    <source>
        <strain evidence="6">M4U3P1</strain>
    </source>
</reference>
<dbReference type="InterPro" id="IPR052155">
    <property type="entry name" value="Biofilm_reg_signaling"/>
</dbReference>
<evidence type="ECO:0000313" key="6">
    <source>
        <dbReference type="Proteomes" id="UP000318138"/>
    </source>
</evidence>
<dbReference type="InterPro" id="IPR048437">
    <property type="entry name" value="MASE11"/>
</dbReference>
<dbReference type="CDD" id="cd01948">
    <property type="entry name" value="EAL"/>
    <property type="match status" value="1"/>
</dbReference>
<keyword evidence="1" id="KW-1133">Transmembrane helix</keyword>
<dbReference type="InterPro" id="IPR035919">
    <property type="entry name" value="EAL_sf"/>
</dbReference>
<dbReference type="SMART" id="SM00052">
    <property type="entry name" value="EAL"/>
    <property type="match status" value="1"/>
</dbReference>
<dbReference type="Gene3D" id="3.30.70.270">
    <property type="match status" value="1"/>
</dbReference>
<dbReference type="Gene3D" id="3.20.20.450">
    <property type="entry name" value="EAL domain"/>
    <property type="match status" value="1"/>
</dbReference>
<evidence type="ECO:0000259" key="3">
    <source>
        <dbReference type="PROSITE" id="PS50883"/>
    </source>
</evidence>
<dbReference type="AlphaFoldDB" id="A0A859FF77"/>
<dbReference type="SUPFAM" id="SSF55073">
    <property type="entry name" value="Nucleotide cyclase"/>
    <property type="match status" value="1"/>
</dbReference>
<dbReference type="NCBIfam" id="TIGR00229">
    <property type="entry name" value="sensory_box"/>
    <property type="match status" value="1"/>
</dbReference>
<sequence>MKYKILDVMSISLLTFGALLFLANFLNEQALGDNSLSLLVSPIFIVVLGAFFFKKKLSYSIRVYINLIAVFLVGLLSVHFYGMIGPGMMFFLASSFIGTVLLERKAALTFIAVSFLTFTVYNLLWVLEVRQFNFDVIPYSTSFETYVSRMMTLLFFGGLILLNQYRIIDFLVDSLQKLGDTNQTLSEKEEQVREQYNELLYNREHAKFADHKYEVLVENTDDAIFSLDATGELTSVNSSLLKLVNKKEYQLVGQKVSTVLPDSKNVQLFNEHLAKLLNSRGSVEYITEVRIQDVSNGTYHVKLTPVINAKNEILLITGRAHDVSTLVEKEEKIKQLAYFDQLTQLPNRVLFEQQVTSRLSSHADDYHIGILYLDLDNFKKVNDTMGHDAGDDLLRTITERLKPALTSGEMLSRMGGDEFALLIMYKKTEVEDFPLALRSLTRRILELVGEPVKIHDMLFYLSASVGIVMYPQHGQSFEELMQNGDAAMYRAKNGGKNQYRFYSNHMKIEINESILVEAELREALNHQELSIHYQPLYDAGTSTLRGFEALMRWNSTKLGHVFPDKFIPVLEQTGLIIPYGEWVFREACLENKRYQVKTGARTIMSINISPIQFKDIHFIKNITSILQEVDLAPEFVEIEITESILIDQFDSIVEKLKELRALGVRIALDDFGTGFSSLSYLRKLPIDTLKIDKSFIDDILIEHHPRMIIASIVSMAHEMKLEVVAEGVETKEQVQYLTKHNCDTLQGYYFAKPQLFELLEEKLGV</sequence>
<organism evidence="5 6">
    <name type="scientific">Paenalkalicoccus suaedae</name>
    <dbReference type="NCBI Taxonomy" id="2592382"/>
    <lineage>
        <taxon>Bacteria</taxon>
        <taxon>Bacillati</taxon>
        <taxon>Bacillota</taxon>
        <taxon>Bacilli</taxon>
        <taxon>Bacillales</taxon>
        <taxon>Bacillaceae</taxon>
        <taxon>Paenalkalicoccus</taxon>
    </lineage>
</organism>
<dbReference type="SUPFAM" id="SSF141868">
    <property type="entry name" value="EAL domain-like"/>
    <property type="match status" value="1"/>
</dbReference>
<dbReference type="Pfam" id="PF00563">
    <property type="entry name" value="EAL"/>
    <property type="match status" value="1"/>
</dbReference>